<evidence type="ECO:0000256" key="3">
    <source>
        <dbReference type="ARBA" id="ARBA00022448"/>
    </source>
</evidence>
<reference evidence="8 9" key="1">
    <citation type="submission" date="2011-10" db="EMBL/GenBank/DDBJ databases">
        <authorList>
            <person name="Genoscope - CEA"/>
        </authorList>
    </citation>
    <scope>NUCLEOTIDE SEQUENCE [LARGE SCALE GENOMIC DNA]</scope>
    <source>
        <strain evidence="8 9">RCC 1105</strain>
    </source>
</reference>
<dbReference type="GO" id="GO:0006896">
    <property type="term" value="P:Golgi to vacuole transport"/>
    <property type="evidence" value="ECO:0007669"/>
    <property type="project" value="TreeGrafter"/>
</dbReference>
<dbReference type="InterPro" id="IPR048319">
    <property type="entry name" value="Vps52_CC"/>
</dbReference>
<comment type="similarity">
    <text evidence="2">Belongs to the VPS52 family.</text>
</comment>
<evidence type="ECO:0000256" key="1">
    <source>
        <dbReference type="ARBA" id="ARBA00004601"/>
    </source>
</evidence>
<evidence type="ECO:0000259" key="6">
    <source>
        <dbReference type="Pfam" id="PF04129"/>
    </source>
</evidence>
<dbReference type="InterPro" id="IPR048361">
    <property type="entry name" value="Vps52_C"/>
</dbReference>
<feature type="domain" description="Vps52 C-terminal" evidence="7">
    <location>
        <begin position="363"/>
        <end position="616"/>
    </location>
</feature>
<dbReference type="GO" id="GO:0005829">
    <property type="term" value="C:cytosol"/>
    <property type="evidence" value="ECO:0007669"/>
    <property type="project" value="GOC"/>
</dbReference>
<evidence type="ECO:0000256" key="2">
    <source>
        <dbReference type="ARBA" id="ARBA00008180"/>
    </source>
</evidence>
<name>K8FIE3_9CHLO</name>
<dbReference type="GO" id="GO:0015031">
    <property type="term" value="P:protein transport"/>
    <property type="evidence" value="ECO:0007669"/>
    <property type="project" value="UniProtKB-KW"/>
</dbReference>
<accession>K8FIE3</accession>
<evidence type="ECO:0000256" key="5">
    <source>
        <dbReference type="ARBA" id="ARBA00023034"/>
    </source>
</evidence>
<dbReference type="Pfam" id="PF20655">
    <property type="entry name" value="Vps52_C"/>
    <property type="match status" value="1"/>
</dbReference>
<keyword evidence="5" id="KW-0333">Golgi apparatus</keyword>
<dbReference type="GO" id="GO:0042147">
    <property type="term" value="P:retrograde transport, endosome to Golgi"/>
    <property type="evidence" value="ECO:0007669"/>
    <property type="project" value="TreeGrafter"/>
</dbReference>
<organism evidence="8 9">
    <name type="scientific">Bathycoccus prasinos</name>
    <dbReference type="NCBI Taxonomy" id="41875"/>
    <lineage>
        <taxon>Eukaryota</taxon>
        <taxon>Viridiplantae</taxon>
        <taxon>Chlorophyta</taxon>
        <taxon>Mamiellophyceae</taxon>
        <taxon>Mamiellales</taxon>
        <taxon>Bathycoccaceae</taxon>
        <taxon>Bathycoccus</taxon>
    </lineage>
</organism>
<dbReference type="GO" id="GO:0019905">
    <property type="term" value="F:syntaxin binding"/>
    <property type="evidence" value="ECO:0007669"/>
    <property type="project" value="TreeGrafter"/>
</dbReference>
<protein>
    <submittedName>
        <fullName evidence="8">Uncharacterized protein</fullName>
    </submittedName>
</protein>
<dbReference type="EMBL" id="FO082270">
    <property type="protein sequence ID" value="CCO66699.1"/>
    <property type="molecule type" value="Genomic_DNA"/>
</dbReference>
<dbReference type="KEGG" id="bpg:Bathy09g04690"/>
<dbReference type="RefSeq" id="XP_007511139.1">
    <property type="nucleotide sequence ID" value="XM_007511077.1"/>
</dbReference>
<dbReference type="PANTHER" id="PTHR14190">
    <property type="entry name" value="SUPPRESSOR OF ACTIN MUTATIONS 2/VACUOLAR PROTEIN SORTING 52"/>
    <property type="match status" value="1"/>
</dbReference>
<feature type="domain" description="Vps52 coiled-coil" evidence="6">
    <location>
        <begin position="76"/>
        <end position="253"/>
    </location>
</feature>
<proteinExistence type="inferred from homology"/>
<dbReference type="AlphaFoldDB" id="K8FIE3"/>
<evidence type="ECO:0000313" key="8">
    <source>
        <dbReference type="EMBL" id="CCO66699.1"/>
    </source>
</evidence>
<sequence length="741" mass="82625">MSSRGGEGDEGHLLIEEDMGDVLSPEEISDLITKYSGHEIVKNVLECASLEELNEKASIANDRLHKLENESIKQHAKECDNLVLLQEKIHDCDETLAHIENVLSNFQTSLGKISGEISNLQSSSSHVTQRLLECKETELALGEYVEQLTISPDLIAKVLSTEVGDGTEYIQVCKALSEKLIFKRDVKRRGGQDATYAAFTDIESELERLRIKAIQKVRDFFIQKFHSLRKPKTNIQLLQTNVLKKYKPLVDFLQVHGADIFREIRALYVETMGKVLKTALQNYISALSVLKLESGSTSKNKTGQYIGDVDASASSSSATLLSASTSANSASGGGGGGSGSHFLSSLGQGSGIAGSIPTTNDGRSAHTNFSLGKRANILANIETAAPIIAHSISGSKLPWEALFRSSQKLLVDMATFEYLFCIDFWKGDSQIFRDVFAQPLQAMDEYVQSCINTNFDAIGLALAILINRGHQKLMQRRRIPSLDLHLDKVNIMLWPKFKMVFDAHIKSVVSACENAKNQTKLFVDDVSAHYVTRRYAEFTASMTVLSKLEGGDNQLRNNLERLRKAQYDLLVKLAERFTTPKRRSCFLLNNYDLIHQILSTDENLEHELGFFDEQLIIETDAFVQIELETHFGDALLQIESLEFGKSSPDVAVEQSIQILKAFSEQWKQQITKINSEIVSLFSNYNRGMDILQRTLSSLLVKYTDACEKTSASGEEAKKTVDAIRVTNAAFLFECKRYARAK</sequence>
<dbReference type="InterPro" id="IPR007258">
    <property type="entry name" value="Vps52"/>
</dbReference>
<keyword evidence="3" id="KW-0813">Transport</keyword>
<dbReference type="GO" id="GO:0032456">
    <property type="term" value="P:endocytic recycling"/>
    <property type="evidence" value="ECO:0007669"/>
    <property type="project" value="TreeGrafter"/>
</dbReference>
<dbReference type="GO" id="GO:0000938">
    <property type="term" value="C:GARP complex"/>
    <property type="evidence" value="ECO:0007669"/>
    <property type="project" value="TreeGrafter"/>
</dbReference>
<dbReference type="PANTHER" id="PTHR14190:SF7">
    <property type="entry name" value="VACUOLAR PROTEIN SORTING-ASSOCIATED PROTEIN 52 HOMOLOG"/>
    <property type="match status" value="1"/>
</dbReference>
<dbReference type="Pfam" id="PF04129">
    <property type="entry name" value="Vps52_CC"/>
    <property type="match status" value="1"/>
</dbReference>
<comment type="subcellular location">
    <subcellularLocation>
        <location evidence="1">Golgi apparatus</location>
        <location evidence="1">trans-Golgi network</location>
    </subcellularLocation>
</comment>
<evidence type="ECO:0000259" key="7">
    <source>
        <dbReference type="Pfam" id="PF20655"/>
    </source>
</evidence>
<keyword evidence="9" id="KW-1185">Reference proteome</keyword>
<dbReference type="OrthoDB" id="19482at2759"/>
<keyword evidence="4" id="KW-0653">Protein transport</keyword>
<dbReference type="STRING" id="41875.K8FIE3"/>
<dbReference type="GeneID" id="19013975"/>
<gene>
    <name evidence="8" type="ORF">Bathy09g04690</name>
</gene>
<dbReference type="eggNOG" id="KOG1961">
    <property type="taxonomic scope" value="Eukaryota"/>
</dbReference>
<evidence type="ECO:0000256" key="4">
    <source>
        <dbReference type="ARBA" id="ARBA00022927"/>
    </source>
</evidence>
<evidence type="ECO:0000313" key="9">
    <source>
        <dbReference type="Proteomes" id="UP000198341"/>
    </source>
</evidence>
<dbReference type="Proteomes" id="UP000198341">
    <property type="component" value="Chromosome 9"/>
</dbReference>